<gene>
    <name evidence="1" type="ORF">QCA50_014217</name>
</gene>
<comment type="caution">
    <text evidence="1">The sequence shown here is derived from an EMBL/GenBank/DDBJ whole genome shotgun (WGS) entry which is preliminary data.</text>
</comment>
<name>A0AAW0FYW6_9APHY</name>
<evidence type="ECO:0000313" key="1">
    <source>
        <dbReference type="EMBL" id="KAK7682833.1"/>
    </source>
</evidence>
<dbReference type="Proteomes" id="UP001385951">
    <property type="component" value="Unassembled WGS sequence"/>
</dbReference>
<accession>A0AAW0FYW6</accession>
<keyword evidence="2" id="KW-1185">Reference proteome</keyword>
<evidence type="ECO:0000313" key="2">
    <source>
        <dbReference type="Proteomes" id="UP001385951"/>
    </source>
</evidence>
<sequence>MKEVVLLYDNCPEFVYLECDRVPKPDWEPIPPANFSRDAPAVAENDTTPSIPRQFFRLYEEVHILPGLTKRIEINGAQVWDDEAKVALYESATAMGVIVWKLKKFEEVEGENGKKATKITENIYGKCSWWLKSIVQNETRRGHKDAHGRLSHTTILIIHSPCHSHHTTHPRHRLDEILFLQDYVHHGIVEPHFETYESLLVCGT</sequence>
<dbReference type="AlphaFoldDB" id="A0AAW0FYW6"/>
<reference evidence="1 2" key="1">
    <citation type="submission" date="2022-09" db="EMBL/GenBank/DDBJ databases">
        <authorList>
            <person name="Palmer J.M."/>
        </authorList>
    </citation>
    <scope>NUCLEOTIDE SEQUENCE [LARGE SCALE GENOMIC DNA]</scope>
    <source>
        <strain evidence="1 2">DSM 7382</strain>
    </source>
</reference>
<dbReference type="EMBL" id="JASBNA010000034">
    <property type="protein sequence ID" value="KAK7682833.1"/>
    <property type="molecule type" value="Genomic_DNA"/>
</dbReference>
<organism evidence="1 2">
    <name type="scientific">Cerrena zonata</name>
    <dbReference type="NCBI Taxonomy" id="2478898"/>
    <lineage>
        <taxon>Eukaryota</taxon>
        <taxon>Fungi</taxon>
        <taxon>Dikarya</taxon>
        <taxon>Basidiomycota</taxon>
        <taxon>Agaricomycotina</taxon>
        <taxon>Agaricomycetes</taxon>
        <taxon>Polyporales</taxon>
        <taxon>Cerrenaceae</taxon>
        <taxon>Cerrena</taxon>
    </lineage>
</organism>
<protein>
    <submittedName>
        <fullName evidence="1">Uncharacterized protein</fullName>
    </submittedName>
</protein>
<proteinExistence type="predicted"/>